<feature type="compositionally biased region" description="Polar residues" evidence="1">
    <location>
        <begin position="77"/>
        <end position="89"/>
    </location>
</feature>
<feature type="non-terminal residue" evidence="2">
    <location>
        <position position="1"/>
    </location>
</feature>
<sequence>NQYHTKPETEKANQGTTLVICSRTEAATEEISGPCHSRHPNDYCILYSDTIAAKPERPFKRVCHQQRVCGHEPDLSASRSPSGNVNPTLPTRRWGYLSGMQ</sequence>
<reference evidence="2" key="1">
    <citation type="submission" date="2015-11" db="EMBL/GenBank/DDBJ databases">
        <title>De novo transcriptome assembly of four potential Pierce s Disease insect vectors from Arizona vineyards.</title>
        <authorList>
            <person name="Tassone E.E."/>
        </authorList>
    </citation>
    <scope>NUCLEOTIDE SEQUENCE</scope>
</reference>
<name>A0A1B6LKN6_9HEMI</name>
<feature type="region of interest" description="Disordered" evidence="1">
    <location>
        <begin position="71"/>
        <end position="101"/>
    </location>
</feature>
<protein>
    <submittedName>
        <fullName evidence="2">Uncharacterized protein</fullName>
    </submittedName>
</protein>
<evidence type="ECO:0000313" key="2">
    <source>
        <dbReference type="EMBL" id="JAT24134.1"/>
    </source>
</evidence>
<proteinExistence type="predicted"/>
<dbReference type="AlphaFoldDB" id="A0A1B6LKN6"/>
<organism evidence="2">
    <name type="scientific">Graphocephala atropunctata</name>
    <dbReference type="NCBI Taxonomy" id="36148"/>
    <lineage>
        <taxon>Eukaryota</taxon>
        <taxon>Metazoa</taxon>
        <taxon>Ecdysozoa</taxon>
        <taxon>Arthropoda</taxon>
        <taxon>Hexapoda</taxon>
        <taxon>Insecta</taxon>
        <taxon>Pterygota</taxon>
        <taxon>Neoptera</taxon>
        <taxon>Paraneoptera</taxon>
        <taxon>Hemiptera</taxon>
        <taxon>Auchenorrhyncha</taxon>
        <taxon>Membracoidea</taxon>
        <taxon>Cicadellidae</taxon>
        <taxon>Cicadellinae</taxon>
        <taxon>Cicadellini</taxon>
        <taxon>Graphocephala</taxon>
    </lineage>
</organism>
<evidence type="ECO:0000256" key="1">
    <source>
        <dbReference type="SAM" id="MobiDB-lite"/>
    </source>
</evidence>
<accession>A0A1B6LKN6</accession>
<gene>
    <name evidence="2" type="ORF">g.38763</name>
</gene>
<dbReference type="EMBL" id="GEBQ01015843">
    <property type="protein sequence ID" value="JAT24134.1"/>
    <property type="molecule type" value="Transcribed_RNA"/>
</dbReference>